<name>A0A3M8DP15_9BACL</name>
<dbReference type="PROSITE" id="PS00676">
    <property type="entry name" value="SIGMA54_INTERACT_2"/>
    <property type="match status" value="1"/>
</dbReference>
<dbReference type="FunFam" id="3.40.50.300:FF:000006">
    <property type="entry name" value="DNA-binding transcriptional regulator NtrC"/>
    <property type="match status" value="1"/>
</dbReference>
<dbReference type="PROSITE" id="PS00688">
    <property type="entry name" value="SIGMA54_INTERACT_3"/>
    <property type="match status" value="1"/>
</dbReference>
<dbReference type="SUPFAM" id="SSF46689">
    <property type="entry name" value="Homeodomain-like"/>
    <property type="match status" value="1"/>
</dbReference>
<dbReference type="Gene3D" id="3.40.50.300">
    <property type="entry name" value="P-loop containing nucleotide triphosphate hydrolases"/>
    <property type="match status" value="1"/>
</dbReference>
<comment type="caution">
    <text evidence="9">The sequence shown here is derived from an EMBL/GenBank/DDBJ whole genome shotgun (WGS) entry which is preliminary data.</text>
</comment>
<dbReference type="GO" id="GO:0006355">
    <property type="term" value="P:regulation of DNA-templated transcription"/>
    <property type="evidence" value="ECO:0007669"/>
    <property type="project" value="InterPro"/>
</dbReference>
<dbReference type="PROSITE" id="PS50045">
    <property type="entry name" value="SIGMA54_INTERACT_4"/>
    <property type="match status" value="1"/>
</dbReference>
<keyword evidence="1" id="KW-0547">Nucleotide-binding</keyword>
<dbReference type="InterPro" id="IPR009057">
    <property type="entry name" value="Homeodomain-like_sf"/>
</dbReference>
<dbReference type="EMBL" id="RHHQ01000008">
    <property type="protein sequence ID" value="RNB89856.1"/>
    <property type="molecule type" value="Genomic_DNA"/>
</dbReference>
<dbReference type="NCBIfam" id="TIGR00229">
    <property type="entry name" value="sensory_box"/>
    <property type="match status" value="1"/>
</dbReference>
<evidence type="ECO:0000256" key="6">
    <source>
        <dbReference type="SAM" id="Coils"/>
    </source>
</evidence>
<dbReference type="Gene3D" id="1.10.8.60">
    <property type="match status" value="1"/>
</dbReference>
<dbReference type="InterPro" id="IPR000014">
    <property type="entry name" value="PAS"/>
</dbReference>
<dbReference type="Pfam" id="PF25601">
    <property type="entry name" value="AAA_lid_14"/>
    <property type="match status" value="1"/>
</dbReference>
<dbReference type="SUPFAM" id="SSF52540">
    <property type="entry name" value="P-loop containing nucleoside triphosphate hydrolases"/>
    <property type="match status" value="1"/>
</dbReference>
<evidence type="ECO:0000256" key="4">
    <source>
        <dbReference type="ARBA" id="ARBA00023125"/>
    </source>
</evidence>
<dbReference type="InterPro" id="IPR025944">
    <property type="entry name" value="Sigma_54_int_dom_CS"/>
</dbReference>
<evidence type="ECO:0000256" key="5">
    <source>
        <dbReference type="ARBA" id="ARBA00023163"/>
    </source>
</evidence>
<keyword evidence="3" id="KW-0805">Transcription regulation</keyword>
<evidence type="ECO:0000313" key="10">
    <source>
        <dbReference type="Proteomes" id="UP000271031"/>
    </source>
</evidence>
<feature type="coiled-coil region" evidence="6">
    <location>
        <begin position="139"/>
        <end position="173"/>
    </location>
</feature>
<dbReference type="SUPFAM" id="SSF55785">
    <property type="entry name" value="PYP-like sensor domain (PAS domain)"/>
    <property type="match status" value="1"/>
</dbReference>
<dbReference type="GO" id="GO:0005524">
    <property type="term" value="F:ATP binding"/>
    <property type="evidence" value="ECO:0007669"/>
    <property type="project" value="UniProtKB-KW"/>
</dbReference>
<keyword evidence="5" id="KW-0804">Transcription</keyword>
<dbReference type="InterPro" id="IPR035965">
    <property type="entry name" value="PAS-like_dom_sf"/>
</dbReference>
<gene>
    <name evidence="9" type="ORF">EDM56_11910</name>
</gene>
<feature type="domain" description="PAS" evidence="8">
    <location>
        <begin position="33"/>
        <end position="77"/>
    </location>
</feature>
<keyword evidence="2" id="KW-0067">ATP-binding</keyword>
<evidence type="ECO:0000259" key="7">
    <source>
        <dbReference type="PROSITE" id="PS50045"/>
    </source>
</evidence>
<keyword evidence="6" id="KW-0175">Coiled coil</keyword>
<reference evidence="9 10" key="1">
    <citation type="submission" date="2018-10" db="EMBL/GenBank/DDBJ databases">
        <title>Phylogenomics of Brevibacillus.</title>
        <authorList>
            <person name="Dunlap C."/>
        </authorList>
    </citation>
    <scope>NUCLEOTIDE SEQUENCE [LARGE SCALE GENOMIC DNA]</scope>
    <source>
        <strain evidence="9 10">JCM 15716</strain>
    </source>
</reference>
<dbReference type="InterPro" id="IPR003593">
    <property type="entry name" value="AAA+_ATPase"/>
</dbReference>
<dbReference type="PROSITE" id="PS00675">
    <property type="entry name" value="SIGMA54_INTERACT_1"/>
    <property type="match status" value="1"/>
</dbReference>
<dbReference type="SMART" id="SM00382">
    <property type="entry name" value="AAA"/>
    <property type="match status" value="1"/>
</dbReference>
<dbReference type="PANTHER" id="PTHR32071">
    <property type="entry name" value="TRANSCRIPTIONAL REGULATORY PROTEIN"/>
    <property type="match status" value="1"/>
</dbReference>
<evidence type="ECO:0000256" key="3">
    <source>
        <dbReference type="ARBA" id="ARBA00023015"/>
    </source>
</evidence>
<dbReference type="CDD" id="cd00009">
    <property type="entry name" value="AAA"/>
    <property type="match status" value="1"/>
</dbReference>
<dbReference type="Gene3D" id="3.30.450.20">
    <property type="entry name" value="PAS domain"/>
    <property type="match status" value="1"/>
</dbReference>
<sequence length="482" mass="54447">MKKKDRVRSASKVVLRVKDKEIELAGRWGRFVLEGIVDTSRDHLLITDGEGYIRLIGESCKEMYGMDKEDLLGKNVIEMEREKIFSPSVTRMVIDDGEPRTILQETNKGQKLMVSAHPIFAPDGTLEAVVNYSHDLTEILELKRRYESMTEQLKQFESEIEELREKNNEGFVAVSEPMKAIDRLIKKVAVVDSNVLVLGESGVGKNVIAKEIHRNSRRQAGQFVEINCGSIPEGLLESELFGYEAGAFTGAGKSGKPGIIELANEGTLFLDELGELPLTLQAKLLKVIQEKRLQRIGSTTYRDVDFRLIAATNRDLGKMVKEGKFRQDLYFRLNVVPIQVPPLRNRPEDIAALLKVVIRTLNERYGMNKRLDAQTTAALLHYDWPGNVRELENVLERMVVTADEDVIAVAHLPLEIRAVSDHQVNIDPSVSGVSLKEAIEQVEEKWVRYAAERCRTTAEMADLLGISQPSVVRKLQKYRVRQ</sequence>
<keyword evidence="10" id="KW-1185">Reference proteome</keyword>
<dbReference type="InterPro" id="IPR058031">
    <property type="entry name" value="AAA_lid_NorR"/>
</dbReference>
<evidence type="ECO:0000313" key="9">
    <source>
        <dbReference type="EMBL" id="RNB89856.1"/>
    </source>
</evidence>
<dbReference type="Proteomes" id="UP000271031">
    <property type="component" value="Unassembled WGS sequence"/>
</dbReference>
<evidence type="ECO:0000256" key="2">
    <source>
        <dbReference type="ARBA" id="ARBA00022840"/>
    </source>
</evidence>
<dbReference type="InterPro" id="IPR027417">
    <property type="entry name" value="P-loop_NTPase"/>
</dbReference>
<accession>A0A3M8DP15</accession>
<dbReference type="GO" id="GO:0003677">
    <property type="term" value="F:DNA binding"/>
    <property type="evidence" value="ECO:0007669"/>
    <property type="project" value="UniProtKB-KW"/>
</dbReference>
<proteinExistence type="predicted"/>
<dbReference type="InterPro" id="IPR002078">
    <property type="entry name" value="Sigma_54_int"/>
</dbReference>
<feature type="domain" description="Sigma-54 factor interaction" evidence="7">
    <location>
        <begin position="171"/>
        <end position="400"/>
    </location>
</feature>
<dbReference type="AlphaFoldDB" id="A0A3M8DP15"/>
<dbReference type="Gene3D" id="1.10.10.60">
    <property type="entry name" value="Homeodomain-like"/>
    <property type="match status" value="1"/>
</dbReference>
<organism evidence="9 10">
    <name type="scientific">Brevibacillus fluminis</name>
    <dbReference type="NCBI Taxonomy" id="511487"/>
    <lineage>
        <taxon>Bacteria</taxon>
        <taxon>Bacillati</taxon>
        <taxon>Bacillota</taxon>
        <taxon>Bacilli</taxon>
        <taxon>Bacillales</taxon>
        <taxon>Paenibacillaceae</taxon>
        <taxon>Brevibacillus</taxon>
    </lineage>
</organism>
<dbReference type="PROSITE" id="PS50112">
    <property type="entry name" value="PAS"/>
    <property type="match status" value="1"/>
</dbReference>
<dbReference type="OrthoDB" id="9771372at2"/>
<evidence type="ECO:0000256" key="1">
    <source>
        <dbReference type="ARBA" id="ARBA00022741"/>
    </source>
</evidence>
<dbReference type="InterPro" id="IPR025943">
    <property type="entry name" value="Sigma_54_int_dom_ATP-bd_2"/>
</dbReference>
<protein>
    <submittedName>
        <fullName evidence="9">PAS domain S-box protein</fullName>
    </submittedName>
</protein>
<keyword evidence="4" id="KW-0238">DNA-binding</keyword>
<dbReference type="Pfam" id="PF00158">
    <property type="entry name" value="Sigma54_activat"/>
    <property type="match status" value="1"/>
</dbReference>
<dbReference type="PANTHER" id="PTHR32071:SF57">
    <property type="entry name" value="C4-DICARBOXYLATE TRANSPORT TRANSCRIPTIONAL REGULATORY PROTEIN DCTD"/>
    <property type="match status" value="1"/>
</dbReference>
<dbReference type="InterPro" id="IPR025662">
    <property type="entry name" value="Sigma_54_int_dom_ATP-bd_1"/>
</dbReference>
<evidence type="ECO:0000259" key="8">
    <source>
        <dbReference type="PROSITE" id="PS50112"/>
    </source>
</evidence>